<dbReference type="EMBL" id="FWXF01000007">
    <property type="protein sequence ID" value="SMC22893.1"/>
    <property type="molecule type" value="Genomic_DNA"/>
</dbReference>
<dbReference type="PANTHER" id="PTHR42926">
    <property type="match status" value="1"/>
</dbReference>
<organism evidence="1 2">
    <name type="scientific">Desulfacinum hydrothermale DSM 13146</name>
    <dbReference type="NCBI Taxonomy" id="1121390"/>
    <lineage>
        <taxon>Bacteria</taxon>
        <taxon>Pseudomonadati</taxon>
        <taxon>Thermodesulfobacteriota</taxon>
        <taxon>Syntrophobacteria</taxon>
        <taxon>Syntrophobacterales</taxon>
        <taxon>Syntrophobacteraceae</taxon>
        <taxon>Desulfacinum</taxon>
    </lineage>
</organism>
<dbReference type="InterPro" id="IPR051347">
    <property type="entry name" value="Circadian_clock_KaiC-rel"/>
</dbReference>
<dbReference type="PANTHER" id="PTHR42926:SF1">
    <property type="entry name" value="CIRCADIAN CLOCK OSCILLATOR PROTEIN KAIC 1"/>
    <property type="match status" value="1"/>
</dbReference>
<evidence type="ECO:0000313" key="1">
    <source>
        <dbReference type="EMBL" id="SMC22893.1"/>
    </source>
</evidence>
<sequence length="113" mass="12805">MTRIQNFINYRRSHKVTLMLEKAQEAITDDVRITDLGVIYTADNVTVLRWAEYNGRGIKAVSCLKKRLGDFEPEPREFQITGDGIVVGESLGHLRGLLTGVPAAEQEKPEYER</sequence>
<dbReference type="RefSeq" id="WP_170920441.1">
    <property type="nucleotide sequence ID" value="NZ_FWXF01000007.1"/>
</dbReference>
<dbReference type="InterPro" id="IPR027417">
    <property type="entry name" value="P-loop_NTPase"/>
</dbReference>
<name>A0A1W1XFZ7_9BACT</name>
<accession>A0A1W1XFZ7</accession>
<dbReference type="AlphaFoldDB" id="A0A1W1XFZ7"/>
<reference evidence="1 2" key="1">
    <citation type="submission" date="2017-04" db="EMBL/GenBank/DDBJ databases">
        <authorList>
            <person name="Afonso C.L."/>
            <person name="Miller P.J."/>
            <person name="Scott M.A."/>
            <person name="Spackman E."/>
            <person name="Goraichik I."/>
            <person name="Dimitrov K.M."/>
            <person name="Suarez D.L."/>
            <person name="Swayne D.E."/>
        </authorList>
    </citation>
    <scope>NUCLEOTIDE SEQUENCE [LARGE SCALE GENOMIC DNA]</scope>
    <source>
        <strain evidence="1 2">DSM 13146</strain>
    </source>
</reference>
<protein>
    <submittedName>
        <fullName evidence="1">Circadian clock protein KaiC</fullName>
    </submittedName>
</protein>
<dbReference type="Gene3D" id="3.40.50.300">
    <property type="entry name" value="P-loop containing nucleotide triphosphate hydrolases"/>
    <property type="match status" value="1"/>
</dbReference>
<gene>
    <name evidence="1" type="ORF">SAMN02746041_01587</name>
</gene>
<proteinExistence type="predicted"/>
<keyword evidence="2" id="KW-1185">Reference proteome</keyword>
<dbReference type="Proteomes" id="UP000192783">
    <property type="component" value="Unassembled WGS sequence"/>
</dbReference>
<evidence type="ECO:0000313" key="2">
    <source>
        <dbReference type="Proteomes" id="UP000192783"/>
    </source>
</evidence>
<dbReference type="STRING" id="1121390.SAMN02746041_01587"/>